<organism evidence="1">
    <name type="scientific">Cacopsylla melanoneura</name>
    <dbReference type="NCBI Taxonomy" id="428564"/>
    <lineage>
        <taxon>Eukaryota</taxon>
        <taxon>Metazoa</taxon>
        <taxon>Ecdysozoa</taxon>
        <taxon>Arthropoda</taxon>
        <taxon>Hexapoda</taxon>
        <taxon>Insecta</taxon>
        <taxon>Pterygota</taxon>
        <taxon>Neoptera</taxon>
        <taxon>Paraneoptera</taxon>
        <taxon>Hemiptera</taxon>
        <taxon>Sternorrhyncha</taxon>
        <taxon>Psylloidea</taxon>
        <taxon>Psyllidae</taxon>
        <taxon>Psyllinae</taxon>
        <taxon>Cacopsylla</taxon>
    </lineage>
</organism>
<reference evidence="1" key="1">
    <citation type="submission" date="2021-05" db="EMBL/GenBank/DDBJ databases">
        <authorList>
            <person name="Alioto T."/>
            <person name="Alioto T."/>
            <person name="Gomez Garrido J."/>
        </authorList>
    </citation>
    <scope>NUCLEOTIDE SEQUENCE</scope>
</reference>
<name>A0A8D9ENM8_9HEMI</name>
<proteinExistence type="predicted"/>
<sequence>MSLPHNILWDGRTARYLHSIFSLFFSVKRLKACACVSVCRFPKTHLTPTQNISTVSSEHQEDETAGAYPVGPLPSPGRFPQKCVFWFLYFVFLARHGSS</sequence>
<evidence type="ECO:0000313" key="1">
    <source>
        <dbReference type="EMBL" id="CAG6760271.1"/>
    </source>
</evidence>
<accession>A0A8D9ENM8</accession>
<protein>
    <submittedName>
        <fullName evidence="1">Uncharacterized protein</fullName>
    </submittedName>
</protein>
<dbReference type="AlphaFoldDB" id="A0A8D9ENM8"/>
<dbReference type="EMBL" id="HBUF01555514">
    <property type="protein sequence ID" value="CAG6760271.1"/>
    <property type="molecule type" value="Transcribed_RNA"/>
</dbReference>